<dbReference type="Proteomes" id="UP000219327">
    <property type="component" value="Unassembled WGS sequence"/>
</dbReference>
<accession>A0A2A5WVW5</accession>
<dbReference type="EMBL" id="NTKD01000009">
    <property type="protein sequence ID" value="PDH40710.1"/>
    <property type="molecule type" value="Genomic_DNA"/>
</dbReference>
<keyword evidence="1" id="KW-0472">Membrane</keyword>
<evidence type="ECO:0000313" key="3">
    <source>
        <dbReference type="Proteomes" id="UP000219327"/>
    </source>
</evidence>
<feature type="transmembrane region" description="Helical" evidence="1">
    <location>
        <begin position="26"/>
        <end position="49"/>
    </location>
</feature>
<keyword evidence="1" id="KW-0812">Transmembrane</keyword>
<name>A0A2A5WVW5_9GAMM</name>
<feature type="transmembrane region" description="Helical" evidence="1">
    <location>
        <begin position="82"/>
        <end position="101"/>
    </location>
</feature>
<feature type="transmembrane region" description="Helical" evidence="1">
    <location>
        <begin position="56"/>
        <end position="76"/>
    </location>
</feature>
<comment type="caution">
    <text evidence="2">The sequence shown here is derived from an EMBL/GenBank/DDBJ whole genome shotgun (WGS) entry which is preliminary data.</text>
</comment>
<protein>
    <submittedName>
        <fullName evidence="2">Uncharacterized protein</fullName>
    </submittedName>
</protein>
<keyword evidence="1" id="KW-1133">Transmembrane helix</keyword>
<gene>
    <name evidence="2" type="ORF">CNE99_03025</name>
</gene>
<proteinExistence type="predicted"/>
<organism evidence="2 3">
    <name type="scientific">OM182 bacterium MED-G24</name>
    <dbReference type="NCBI Taxonomy" id="1986255"/>
    <lineage>
        <taxon>Bacteria</taxon>
        <taxon>Pseudomonadati</taxon>
        <taxon>Pseudomonadota</taxon>
        <taxon>Gammaproteobacteria</taxon>
        <taxon>OMG group</taxon>
        <taxon>OM182 clade</taxon>
    </lineage>
</organism>
<reference evidence="2 3" key="1">
    <citation type="submission" date="2017-08" db="EMBL/GenBank/DDBJ databases">
        <title>Fine stratification of microbial communities through a metagenomic profile of the photic zone.</title>
        <authorList>
            <person name="Haro-Moreno J.M."/>
            <person name="Lopez-Perez M."/>
            <person name="De La Torre J."/>
            <person name="Picazo A."/>
            <person name="Camacho A."/>
            <person name="Rodriguez-Valera F."/>
        </authorList>
    </citation>
    <scope>NUCLEOTIDE SEQUENCE [LARGE SCALE GENOMIC DNA]</scope>
    <source>
        <strain evidence="2">MED-G24</strain>
    </source>
</reference>
<evidence type="ECO:0000256" key="1">
    <source>
        <dbReference type="SAM" id="Phobius"/>
    </source>
</evidence>
<evidence type="ECO:0000313" key="2">
    <source>
        <dbReference type="EMBL" id="PDH40710.1"/>
    </source>
</evidence>
<sequence>MLGTVMNLPNPNENGLPLFSTFIDGVAAVSFAVLLDFIGPVAFLVALWLRKPWAPLWAYAYLGIFVLNTFVALVTVSDTLGLPQILIPLVVSAAFLAVIFWKRDYFA</sequence>
<dbReference type="AlphaFoldDB" id="A0A2A5WVW5"/>